<sequence length="250" mass="27321">MHLRVWTYGERLNASSRVSSALIGWGGRIRVCSVASSRPSKAWTTFDDGMNDEMSTSRRSESGRGSVRGVASMKWEGTWPCPSTAGNERAGLDWVGVGWLLSPGWARQSKTLASPNACDYGKARRLDSWRAALKSCLEPGYCVLDKGRASRGGSKACLNEKGVVVFTLQVWHPLEESASATSGSVTPLVTTCEPDMSRPSDLAFSRRRHSNGHDARAVVGDVCRHSRHGEKSKTWAAVWHLGSSPKTWQQ</sequence>
<feature type="region of interest" description="Disordered" evidence="1">
    <location>
        <begin position="45"/>
        <end position="67"/>
    </location>
</feature>
<gene>
    <name evidence="2" type="ORF">HDK90DRAFT_195393</name>
</gene>
<keyword evidence="3" id="KW-1185">Reference proteome</keyword>
<dbReference type="EMBL" id="JBBWRZ010000003">
    <property type="protein sequence ID" value="KAK8240775.1"/>
    <property type="molecule type" value="Genomic_DNA"/>
</dbReference>
<comment type="caution">
    <text evidence="2">The sequence shown here is derived from an EMBL/GenBank/DDBJ whole genome shotgun (WGS) entry which is preliminary data.</text>
</comment>
<organism evidence="2 3">
    <name type="scientific">Phyllosticta capitalensis</name>
    <dbReference type="NCBI Taxonomy" id="121624"/>
    <lineage>
        <taxon>Eukaryota</taxon>
        <taxon>Fungi</taxon>
        <taxon>Dikarya</taxon>
        <taxon>Ascomycota</taxon>
        <taxon>Pezizomycotina</taxon>
        <taxon>Dothideomycetes</taxon>
        <taxon>Dothideomycetes incertae sedis</taxon>
        <taxon>Botryosphaeriales</taxon>
        <taxon>Phyllostictaceae</taxon>
        <taxon>Phyllosticta</taxon>
    </lineage>
</organism>
<protein>
    <submittedName>
        <fullName evidence="2">Uncharacterized protein</fullName>
    </submittedName>
</protein>
<proteinExistence type="predicted"/>
<evidence type="ECO:0000313" key="2">
    <source>
        <dbReference type="EMBL" id="KAK8240775.1"/>
    </source>
</evidence>
<evidence type="ECO:0000256" key="1">
    <source>
        <dbReference type="SAM" id="MobiDB-lite"/>
    </source>
</evidence>
<reference evidence="2 3" key="1">
    <citation type="submission" date="2024-04" db="EMBL/GenBank/DDBJ databases">
        <title>Phyllosticta paracitricarpa is synonymous to the EU quarantine fungus P. citricarpa based on phylogenomic analyses.</title>
        <authorList>
            <consortium name="Lawrence Berkeley National Laboratory"/>
            <person name="Van Ingen-Buijs V.A."/>
            <person name="Van Westerhoven A.C."/>
            <person name="Haridas S."/>
            <person name="Skiadas P."/>
            <person name="Martin F."/>
            <person name="Groenewald J.Z."/>
            <person name="Crous P.W."/>
            <person name="Seidl M.F."/>
        </authorList>
    </citation>
    <scope>NUCLEOTIDE SEQUENCE [LARGE SCALE GENOMIC DNA]</scope>
    <source>
        <strain evidence="2 3">CBS 123374</strain>
    </source>
</reference>
<accession>A0ABR1YX41</accession>
<dbReference type="Proteomes" id="UP001492380">
    <property type="component" value="Unassembled WGS sequence"/>
</dbReference>
<name>A0ABR1YX41_9PEZI</name>
<evidence type="ECO:0000313" key="3">
    <source>
        <dbReference type="Proteomes" id="UP001492380"/>
    </source>
</evidence>